<dbReference type="RefSeq" id="WP_180679455.1">
    <property type="nucleotide sequence ID" value="NZ_JACCKA010000084.1"/>
</dbReference>
<evidence type="ECO:0000313" key="2">
    <source>
        <dbReference type="Proteomes" id="UP000578091"/>
    </source>
</evidence>
<keyword evidence="2" id="KW-1185">Reference proteome</keyword>
<accession>A0A853JFQ8</accession>
<name>A0A853JFQ8_9GAMM</name>
<evidence type="ECO:0000313" key="1">
    <source>
        <dbReference type="EMBL" id="NZA27685.1"/>
    </source>
</evidence>
<reference evidence="1 2" key="1">
    <citation type="submission" date="2020-07" db="EMBL/GenBank/DDBJ databases">
        <title>Luteimonas sp. SJ-92.</title>
        <authorList>
            <person name="Huang X.-X."/>
            <person name="Xu L."/>
            <person name="Sun J.-Q."/>
        </authorList>
    </citation>
    <scope>NUCLEOTIDE SEQUENCE [LARGE SCALE GENOMIC DNA]</scope>
    <source>
        <strain evidence="1 2">SJ-92</strain>
    </source>
</reference>
<dbReference type="Proteomes" id="UP000578091">
    <property type="component" value="Unassembled WGS sequence"/>
</dbReference>
<dbReference type="AlphaFoldDB" id="A0A853JFQ8"/>
<gene>
    <name evidence="1" type="ORF">H0E84_14990</name>
</gene>
<proteinExistence type="predicted"/>
<protein>
    <submittedName>
        <fullName evidence="1">Uncharacterized protein</fullName>
    </submittedName>
</protein>
<dbReference type="EMBL" id="JACCKA010000084">
    <property type="protein sequence ID" value="NZA27685.1"/>
    <property type="molecule type" value="Genomic_DNA"/>
</dbReference>
<organism evidence="1 2">
    <name type="scientific">Luteimonas salinisoli</name>
    <dbReference type="NCBI Taxonomy" id="2752307"/>
    <lineage>
        <taxon>Bacteria</taxon>
        <taxon>Pseudomonadati</taxon>
        <taxon>Pseudomonadota</taxon>
        <taxon>Gammaproteobacteria</taxon>
        <taxon>Lysobacterales</taxon>
        <taxon>Lysobacteraceae</taxon>
        <taxon>Luteimonas</taxon>
    </lineage>
</organism>
<comment type="caution">
    <text evidence="1">The sequence shown here is derived from an EMBL/GenBank/DDBJ whole genome shotgun (WGS) entry which is preliminary data.</text>
</comment>
<sequence length="140" mass="15180">MPLHLPHGAVNNLGSGITALLASAELERGSYRNRFVAVPAGTPVAPLPQDRPTVHGPQAGFIRVRQIRLLEKIATEADGTRWWEIDVGTGDGAPRTGWAREKGQANVRLCSPWGWPGFEIVKGETSTPAQLYARHIVQQG</sequence>